<sequence length="107" mass="11499">MHTFLRSQARRQGGYTPEELSMLDQVCKTAVSRLGLISRDEINDLAAGVLSLYDMGSDDPEDILRDIMLVFSTGRRLKRRGMAGLPGVASGAGKTLPKPPAVGPSGR</sequence>
<dbReference type="RefSeq" id="WP_128625517.1">
    <property type="nucleotide sequence ID" value="NZ_ML133515.1"/>
</dbReference>
<dbReference type="AlphaFoldDB" id="A0A432V002"/>
<protein>
    <submittedName>
        <fullName evidence="2">Uncharacterized protein</fullName>
    </submittedName>
</protein>
<evidence type="ECO:0000313" key="2">
    <source>
        <dbReference type="EMBL" id="RUM95503.1"/>
    </source>
</evidence>
<dbReference type="EMBL" id="RKST01000039">
    <property type="protein sequence ID" value="RUM95503.1"/>
    <property type="molecule type" value="Genomic_DNA"/>
</dbReference>
<accession>A0A432V002</accession>
<reference evidence="2 3" key="1">
    <citation type="submission" date="2018-11" db="EMBL/GenBank/DDBJ databases">
        <title>Pseudaminobacter arsenicus sp. nov., an arsenic-resistant bacterium isolated from arsenic-rich aquifers.</title>
        <authorList>
            <person name="Mu Y."/>
        </authorList>
    </citation>
    <scope>NUCLEOTIDE SEQUENCE [LARGE SCALE GENOMIC DNA]</scope>
    <source>
        <strain evidence="2 3">CB3</strain>
    </source>
</reference>
<proteinExistence type="predicted"/>
<name>A0A432V002_9HYPH</name>
<keyword evidence="3" id="KW-1185">Reference proteome</keyword>
<feature type="region of interest" description="Disordered" evidence="1">
    <location>
        <begin position="85"/>
        <end position="107"/>
    </location>
</feature>
<feature type="compositionally biased region" description="Pro residues" evidence="1">
    <location>
        <begin position="97"/>
        <end position="107"/>
    </location>
</feature>
<organism evidence="2 3">
    <name type="scientific">Borborobacter arsenicus</name>
    <dbReference type="NCBI Taxonomy" id="1851146"/>
    <lineage>
        <taxon>Bacteria</taxon>
        <taxon>Pseudomonadati</taxon>
        <taxon>Pseudomonadota</taxon>
        <taxon>Alphaproteobacteria</taxon>
        <taxon>Hyphomicrobiales</taxon>
        <taxon>Phyllobacteriaceae</taxon>
        <taxon>Borborobacter</taxon>
    </lineage>
</organism>
<dbReference type="Proteomes" id="UP000281647">
    <property type="component" value="Unassembled WGS sequence"/>
</dbReference>
<comment type="caution">
    <text evidence="2">The sequence shown here is derived from an EMBL/GenBank/DDBJ whole genome shotgun (WGS) entry which is preliminary data.</text>
</comment>
<evidence type="ECO:0000313" key="3">
    <source>
        <dbReference type="Proteomes" id="UP000281647"/>
    </source>
</evidence>
<gene>
    <name evidence="2" type="ORF">EET67_22900</name>
</gene>
<evidence type="ECO:0000256" key="1">
    <source>
        <dbReference type="SAM" id="MobiDB-lite"/>
    </source>
</evidence>
<dbReference type="OrthoDB" id="8121911at2"/>